<keyword evidence="1" id="KW-0812">Transmembrane</keyword>
<keyword evidence="3" id="KW-1185">Reference proteome</keyword>
<comment type="caution">
    <text evidence="2">The sequence shown here is derived from an EMBL/GenBank/DDBJ whole genome shotgun (WGS) entry which is preliminary data.</text>
</comment>
<sequence length="166" mass="18164">MAEMNELISEQLAAIVGILALLVAVLLVIVMVQGSVLRKMRRKYEVMMAGSGVDNLETLLIDLKMQLDQIEDEQGIQQTLLRTVNQKLSDTKGKVGIKRFNAFGERGGELSFSLAILNEGQDGIVLTGIYNRDGSYVYAKPLEAGSSPYSLSDEEKEAITLALQAK</sequence>
<evidence type="ECO:0000313" key="2">
    <source>
        <dbReference type="EMBL" id="MDO7906169.1"/>
    </source>
</evidence>
<dbReference type="Pfam" id="PF14584">
    <property type="entry name" value="DUF4446"/>
    <property type="match status" value="1"/>
</dbReference>
<dbReference type="Proteomes" id="UP001240171">
    <property type="component" value="Unassembled WGS sequence"/>
</dbReference>
<evidence type="ECO:0000313" key="3">
    <source>
        <dbReference type="Proteomes" id="UP001240171"/>
    </source>
</evidence>
<dbReference type="RefSeq" id="WP_305023376.1">
    <property type="nucleotide sequence ID" value="NZ_JAUQTB010000003.1"/>
</dbReference>
<gene>
    <name evidence="2" type="ORF">Q5741_07015</name>
</gene>
<accession>A0ABT9CA91</accession>
<organism evidence="2 3">
    <name type="scientific">Paenibacillus lacisoli</name>
    <dbReference type="NCBI Taxonomy" id="3064525"/>
    <lineage>
        <taxon>Bacteria</taxon>
        <taxon>Bacillati</taxon>
        <taxon>Bacillota</taxon>
        <taxon>Bacilli</taxon>
        <taxon>Bacillales</taxon>
        <taxon>Paenibacillaceae</taxon>
        <taxon>Paenibacillus</taxon>
    </lineage>
</organism>
<reference evidence="2 3" key="1">
    <citation type="submission" date="2023-07" db="EMBL/GenBank/DDBJ databases">
        <title>Paenibacillus sp. JX-17 nov. isolated from soil.</title>
        <authorList>
            <person name="Wan Y."/>
            <person name="Liu B."/>
        </authorList>
    </citation>
    <scope>NUCLEOTIDE SEQUENCE [LARGE SCALE GENOMIC DNA]</scope>
    <source>
        <strain evidence="2 3">JX-17</strain>
    </source>
</reference>
<dbReference type="EMBL" id="JAUQTB010000003">
    <property type="protein sequence ID" value="MDO7906169.1"/>
    <property type="molecule type" value="Genomic_DNA"/>
</dbReference>
<keyword evidence="1" id="KW-0472">Membrane</keyword>
<proteinExistence type="predicted"/>
<feature type="transmembrane region" description="Helical" evidence="1">
    <location>
        <begin position="12"/>
        <end position="32"/>
    </location>
</feature>
<name>A0ABT9CA91_9BACL</name>
<protein>
    <submittedName>
        <fullName evidence="2">DUF4446 family protein</fullName>
    </submittedName>
</protein>
<dbReference type="InterPro" id="IPR027981">
    <property type="entry name" value="DUF4446"/>
</dbReference>
<evidence type="ECO:0000256" key="1">
    <source>
        <dbReference type="SAM" id="Phobius"/>
    </source>
</evidence>
<keyword evidence="1" id="KW-1133">Transmembrane helix</keyword>